<evidence type="ECO:0000313" key="2">
    <source>
        <dbReference type="EMBL" id="GHO50850.1"/>
    </source>
</evidence>
<feature type="transmembrane region" description="Helical" evidence="1">
    <location>
        <begin position="255"/>
        <end position="273"/>
    </location>
</feature>
<proteinExistence type="predicted"/>
<dbReference type="Proteomes" id="UP000612362">
    <property type="component" value="Unassembled WGS sequence"/>
</dbReference>
<evidence type="ECO:0000256" key="1">
    <source>
        <dbReference type="SAM" id="Phobius"/>
    </source>
</evidence>
<reference evidence="2" key="1">
    <citation type="submission" date="2020-10" db="EMBL/GenBank/DDBJ databases">
        <title>Taxonomic study of unclassified bacteria belonging to the class Ktedonobacteria.</title>
        <authorList>
            <person name="Yabe S."/>
            <person name="Wang C.M."/>
            <person name="Zheng Y."/>
            <person name="Sakai Y."/>
            <person name="Cavaletti L."/>
            <person name="Monciardini P."/>
            <person name="Donadio S."/>
        </authorList>
    </citation>
    <scope>NUCLEOTIDE SEQUENCE</scope>
    <source>
        <strain evidence="2">SOSP1-1</strain>
    </source>
</reference>
<keyword evidence="1" id="KW-0812">Transmembrane</keyword>
<dbReference type="RefSeq" id="WP_220199806.1">
    <property type="nucleotide sequence ID" value="NZ_BNJF01000009.1"/>
</dbReference>
<keyword evidence="3" id="KW-1185">Reference proteome</keyword>
<name>A0A8J3ICU3_9CHLR</name>
<dbReference type="AlphaFoldDB" id="A0A8J3ICU3"/>
<dbReference type="EMBL" id="BNJF01000009">
    <property type="protein sequence ID" value="GHO50850.1"/>
    <property type="molecule type" value="Genomic_DNA"/>
</dbReference>
<keyword evidence="1" id="KW-0472">Membrane</keyword>
<sequence>MTKAITNPDSLAHSASLDWTELQTKATKDAQHTFLSVVLNAPLQLDDAQLQAEEEQAEKRYTQALLDARRHRATAASSLLSAMCNWSRKQATALLREKVAGKPMSPNYPELFASDLQQQFTTVRSDLQHFWKQEDEQQAVVQQQRIAAQRKDAEEAFGTAYPIIHDLGELVLHGERERQSLFESGHRMANAWADKYEQSVKKREDQLAERVQLIQEQERENRQHQLSVRSLSRWDERNSFLDAVVSTGKNTVGCLLVWFLLLAGVLGALYLAFPHH</sequence>
<keyword evidence="1" id="KW-1133">Transmembrane helix</keyword>
<evidence type="ECO:0000313" key="3">
    <source>
        <dbReference type="Proteomes" id="UP000612362"/>
    </source>
</evidence>
<organism evidence="2 3">
    <name type="scientific">Ktedonospora formicarum</name>
    <dbReference type="NCBI Taxonomy" id="2778364"/>
    <lineage>
        <taxon>Bacteria</taxon>
        <taxon>Bacillati</taxon>
        <taxon>Chloroflexota</taxon>
        <taxon>Ktedonobacteria</taxon>
        <taxon>Ktedonobacterales</taxon>
        <taxon>Ktedonobacteraceae</taxon>
        <taxon>Ktedonospora</taxon>
    </lineage>
</organism>
<comment type="caution">
    <text evidence="2">The sequence shown here is derived from an EMBL/GenBank/DDBJ whole genome shotgun (WGS) entry which is preliminary data.</text>
</comment>
<protein>
    <submittedName>
        <fullName evidence="2">Uncharacterized protein</fullName>
    </submittedName>
</protein>
<accession>A0A8J3ICU3</accession>
<gene>
    <name evidence="2" type="ORF">KSX_90130</name>
</gene>